<gene>
    <name evidence="1" type="ORF">SAMN05216227_1008131</name>
</gene>
<dbReference type="Pfam" id="PF06676">
    <property type="entry name" value="DUF1178"/>
    <property type="match status" value="1"/>
</dbReference>
<proteinExistence type="predicted"/>
<dbReference type="InterPro" id="IPR009562">
    <property type="entry name" value="DUF1178"/>
</dbReference>
<sequence length="146" mass="15404">MIRYSLKCQADHSFDSWFQSANAFDALAKSGHVTCPACGSADIVKTLMAPAVSPARKSGAPAPVPANPLSTPATKAEAALAALRAEVTANSAYVGKDFATQAREMHEGTSPHRAIHGEARLEDAKKLVEDGIPVMPLPFLPPRKVN</sequence>
<accession>A0A1H8EDQ8</accession>
<dbReference type="AlphaFoldDB" id="A0A1H8EDQ8"/>
<dbReference type="OrthoDB" id="9799894at2"/>
<reference evidence="1 2" key="1">
    <citation type="submission" date="2016-10" db="EMBL/GenBank/DDBJ databases">
        <authorList>
            <person name="de Groot N.N."/>
        </authorList>
    </citation>
    <scope>NUCLEOTIDE SEQUENCE [LARGE SCALE GENOMIC DNA]</scope>
    <source>
        <strain evidence="1 2">CGMCC 1.10836</strain>
    </source>
</reference>
<evidence type="ECO:0000313" key="2">
    <source>
        <dbReference type="Proteomes" id="UP000183002"/>
    </source>
</evidence>
<keyword evidence="2" id="KW-1185">Reference proteome</keyword>
<dbReference type="EMBL" id="FOCO01000008">
    <property type="protein sequence ID" value="SEN16957.1"/>
    <property type="molecule type" value="Genomic_DNA"/>
</dbReference>
<dbReference type="STRING" id="1077947.SAMN05216227_1008131"/>
<dbReference type="PIRSF" id="PIRSF032131">
    <property type="entry name" value="UCP032131"/>
    <property type="match status" value="1"/>
</dbReference>
<dbReference type="Proteomes" id="UP000183002">
    <property type="component" value="Unassembled WGS sequence"/>
</dbReference>
<organism evidence="1 2">
    <name type="scientific">Pseudorhodobacter antarcticus</name>
    <dbReference type="NCBI Taxonomy" id="1077947"/>
    <lineage>
        <taxon>Bacteria</taxon>
        <taxon>Pseudomonadati</taxon>
        <taxon>Pseudomonadota</taxon>
        <taxon>Alphaproteobacteria</taxon>
        <taxon>Rhodobacterales</taxon>
        <taxon>Paracoccaceae</taxon>
        <taxon>Pseudorhodobacter</taxon>
    </lineage>
</organism>
<evidence type="ECO:0000313" key="1">
    <source>
        <dbReference type="EMBL" id="SEN16957.1"/>
    </source>
</evidence>
<protein>
    <submittedName>
        <fullName evidence="1">Uncharacterized protein</fullName>
    </submittedName>
</protein>
<name>A0A1H8EDQ8_9RHOB</name>
<dbReference type="RefSeq" id="WP_050520137.1">
    <property type="nucleotide sequence ID" value="NZ_FOCO01000008.1"/>
</dbReference>